<dbReference type="FunFam" id="3.30.300.10:FF:000001">
    <property type="entry name" value="S-adenosylmethionine synthase"/>
    <property type="match status" value="1"/>
</dbReference>
<dbReference type="SUPFAM" id="SSF55973">
    <property type="entry name" value="S-adenosylmethionine synthetase"/>
    <property type="match status" value="3"/>
</dbReference>
<accession>A0AAF5CYC0</accession>
<feature type="domain" description="S-adenosylmethionine synthetase N-terminal" evidence="14">
    <location>
        <begin position="31"/>
        <end position="129"/>
    </location>
</feature>
<comment type="cofactor">
    <cofactor evidence="11">
        <name>Mg(2+)</name>
        <dbReference type="ChEBI" id="CHEBI:18420"/>
    </cofactor>
    <text evidence="11">Binds 2 magnesium ions per subunit. The magnesium ions interact primarily with the substrate.</text>
</comment>
<dbReference type="Pfam" id="PF02773">
    <property type="entry name" value="S-AdoMet_synt_C"/>
    <property type="match status" value="1"/>
</dbReference>
<dbReference type="InterPro" id="IPR002133">
    <property type="entry name" value="S-AdoMet_synthetase"/>
</dbReference>
<feature type="domain" description="S-adenosylmethionine synthetase central" evidence="15">
    <location>
        <begin position="144"/>
        <end position="264"/>
    </location>
</feature>
<evidence type="ECO:0000256" key="5">
    <source>
        <dbReference type="ARBA" id="ARBA00022723"/>
    </source>
</evidence>
<dbReference type="HAMAP" id="MF_00086">
    <property type="entry name" value="S_AdoMet_synth1"/>
    <property type="match status" value="1"/>
</dbReference>
<dbReference type="CDD" id="cd18079">
    <property type="entry name" value="S-AdoMet_synt"/>
    <property type="match status" value="1"/>
</dbReference>
<organism evidence="17 18">
    <name type="scientific">Strongyloides stercoralis</name>
    <name type="common">Threadworm</name>
    <dbReference type="NCBI Taxonomy" id="6248"/>
    <lineage>
        <taxon>Eukaryota</taxon>
        <taxon>Metazoa</taxon>
        <taxon>Ecdysozoa</taxon>
        <taxon>Nematoda</taxon>
        <taxon>Chromadorea</taxon>
        <taxon>Rhabditida</taxon>
        <taxon>Tylenchina</taxon>
        <taxon>Panagrolaimomorpha</taxon>
        <taxon>Strongyloidoidea</taxon>
        <taxon>Strongyloididae</taxon>
        <taxon>Strongyloides</taxon>
    </lineage>
</organism>
<dbReference type="InterPro" id="IPR022628">
    <property type="entry name" value="S-AdoMet_synt_N"/>
</dbReference>
<feature type="compositionally biased region" description="Basic and acidic residues" evidence="13">
    <location>
        <begin position="464"/>
        <end position="483"/>
    </location>
</feature>
<evidence type="ECO:0000256" key="6">
    <source>
        <dbReference type="ARBA" id="ARBA00022741"/>
    </source>
</evidence>
<dbReference type="InterPro" id="IPR022629">
    <property type="entry name" value="S-AdoMet_synt_central"/>
</dbReference>
<evidence type="ECO:0000256" key="9">
    <source>
        <dbReference type="ARBA" id="ARBA00022958"/>
    </source>
</evidence>
<reference evidence="18" key="1">
    <citation type="submission" date="2024-02" db="UniProtKB">
        <authorList>
            <consortium name="WormBaseParasite"/>
        </authorList>
    </citation>
    <scope>IDENTIFICATION</scope>
</reference>
<dbReference type="FunFam" id="3.30.300.10:FF:000003">
    <property type="entry name" value="S-adenosylmethionine synthase"/>
    <property type="match status" value="1"/>
</dbReference>
<dbReference type="EC" id="2.5.1.6" evidence="11"/>
<dbReference type="InterPro" id="IPR022630">
    <property type="entry name" value="S-AdoMet_synt_C"/>
</dbReference>
<feature type="compositionally biased region" description="Basic and acidic residues" evidence="13">
    <location>
        <begin position="491"/>
        <end position="502"/>
    </location>
</feature>
<dbReference type="InterPro" id="IPR036691">
    <property type="entry name" value="Endo/exonu/phosph_ase_sf"/>
</dbReference>
<dbReference type="SUPFAM" id="SSF56219">
    <property type="entry name" value="DNase I-like"/>
    <property type="match status" value="1"/>
</dbReference>
<evidence type="ECO:0000256" key="12">
    <source>
        <dbReference type="RuleBase" id="RU004462"/>
    </source>
</evidence>
<evidence type="ECO:0000313" key="17">
    <source>
        <dbReference type="Proteomes" id="UP000035681"/>
    </source>
</evidence>
<keyword evidence="3 11" id="KW-0554">One-carbon metabolism</keyword>
<feature type="compositionally biased region" description="Basic residues" evidence="13">
    <location>
        <begin position="438"/>
        <end position="447"/>
    </location>
</feature>
<keyword evidence="5 11" id="KW-0479">Metal-binding</keyword>
<dbReference type="Pfam" id="PF00438">
    <property type="entry name" value="S-AdoMet_synt_N"/>
    <property type="match status" value="1"/>
</dbReference>
<feature type="domain" description="S-adenosylmethionine synthetase C-terminal" evidence="16">
    <location>
        <begin position="266"/>
        <end position="402"/>
    </location>
</feature>
<feature type="compositionally biased region" description="Basic and acidic residues" evidence="13">
    <location>
        <begin position="525"/>
        <end position="534"/>
    </location>
</feature>
<name>A0AAF5CYC0_STRER</name>
<dbReference type="NCBIfam" id="TIGR01034">
    <property type="entry name" value="metK"/>
    <property type="match status" value="1"/>
</dbReference>
<keyword evidence="17" id="KW-1185">Reference proteome</keyword>
<evidence type="ECO:0000256" key="4">
    <source>
        <dbReference type="ARBA" id="ARBA00022679"/>
    </source>
</evidence>
<evidence type="ECO:0000256" key="1">
    <source>
        <dbReference type="ARBA" id="ARBA00005224"/>
    </source>
</evidence>
<dbReference type="InterPro" id="IPR022636">
    <property type="entry name" value="S-AdoMet_synthetase_sfam"/>
</dbReference>
<evidence type="ECO:0000259" key="16">
    <source>
        <dbReference type="Pfam" id="PF02773"/>
    </source>
</evidence>
<dbReference type="Gene3D" id="3.30.300.10">
    <property type="match status" value="3"/>
</dbReference>
<dbReference type="GO" id="GO:0046872">
    <property type="term" value="F:metal ion binding"/>
    <property type="evidence" value="ECO:0007669"/>
    <property type="project" value="UniProtKB-KW"/>
</dbReference>
<dbReference type="GO" id="GO:0005524">
    <property type="term" value="F:ATP binding"/>
    <property type="evidence" value="ECO:0007669"/>
    <property type="project" value="UniProtKB-KW"/>
</dbReference>
<keyword evidence="6 11" id="KW-0547">Nucleotide-binding</keyword>
<dbReference type="Pfam" id="PF02772">
    <property type="entry name" value="S-AdoMet_synt_M"/>
    <property type="match status" value="1"/>
</dbReference>
<feature type="region of interest" description="Disordered" evidence="13">
    <location>
        <begin position="438"/>
        <end position="534"/>
    </location>
</feature>
<comment type="pathway">
    <text evidence="1 11">Amino-acid biosynthesis; S-adenosyl-L-methionine biosynthesis; S-adenosyl-L-methionine from L-methionine: step 1/1.</text>
</comment>
<dbReference type="GO" id="GO:0006556">
    <property type="term" value="P:S-adenosylmethionine biosynthetic process"/>
    <property type="evidence" value="ECO:0007669"/>
    <property type="project" value="InterPro"/>
</dbReference>
<keyword evidence="4 11" id="KW-0808">Transferase</keyword>
<dbReference type="GO" id="GO:0004478">
    <property type="term" value="F:methionine adenosyltransferase activity"/>
    <property type="evidence" value="ECO:0007669"/>
    <property type="project" value="UniProtKB-EC"/>
</dbReference>
<evidence type="ECO:0000256" key="3">
    <source>
        <dbReference type="ARBA" id="ARBA00022563"/>
    </source>
</evidence>
<dbReference type="PANTHER" id="PTHR11964">
    <property type="entry name" value="S-ADENOSYLMETHIONINE SYNTHETASE"/>
    <property type="match status" value="1"/>
</dbReference>
<feature type="region of interest" description="Disordered" evidence="13">
    <location>
        <begin position="1"/>
        <end position="21"/>
    </location>
</feature>
<evidence type="ECO:0000256" key="2">
    <source>
        <dbReference type="ARBA" id="ARBA00009685"/>
    </source>
</evidence>
<evidence type="ECO:0000256" key="7">
    <source>
        <dbReference type="ARBA" id="ARBA00022840"/>
    </source>
</evidence>
<evidence type="ECO:0000256" key="8">
    <source>
        <dbReference type="ARBA" id="ARBA00022842"/>
    </source>
</evidence>
<feature type="compositionally biased region" description="Low complexity" evidence="13">
    <location>
        <begin position="11"/>
        <end position="21"/>
    </location>
</feature>
<evidence type="ECO:0000259" key="14">
    <source>
        <dbReference type="Pfam" id="PF00438"/>
    </source>
</evidence>
<dbReference type="PROSITE" id="PS00376">
    <property type="entry name" value="ADOMET_SYNTHASE_1"/>
    <property type="match status" value="1"/>
</dbReference>
<dbReference type="PROSITE" id="PS00377">
    <property type="entry name" value="ADOMET_SYNTHASE_2"/>
    <property type="match status" value="1"/>
</dbReference>
<comment type="cofactor">
    <cofactor evidence="11">
        <name>K(+)</name>
        <dbReference type="ChEBI" id="CHEBI:29103"/>
    </cofactor>
    <text evidence="11">Binds 1 potassium ion per subunit. The potassium ion interacts primarily with the substrate.</text>
</comment>
<dbReference type="GO" id="GO:0006730">
    <property type="term" value="P:one-carbon metabolic process"/>
    <property type="evidence" value="ECO:0007669"/>
    <property type="project" value="UniProtKB-KW"/>
</dbReference>
<dbReference type="Gene3D" id="3.60.10.10">
    <property type="entry name" value="Endonuclease/exonuclease/phosphatase"/>
    <property type="match status" value="1"/>
</dbReference>
<evidence type="ECO:0000313" key="18">
    <source>
        <dbReference type="WBParaSite" id="TCONS_00003819.p1"/>
    </source>
</evidence>
<proteinExistence type="inferred from homology"/>
<dbReference type="AlphaFoldDB" id="A0AAF5CYC0"/>
<sequence>MVTDAKRLKMSNECNSNSNSNNRAEINQEYKFLFTSESVSEGHPDKMCDLISDAVLDAHLAQDPNAKVACETVTKTGMVLLAGEITSNAIVDYQTVVRNVIKEIGFDDSSKGFDYKTCNLLVALEQQAPEIAQGVHVNRSEEDVGAGDQGLMFGYATDETEEAMPLSLLLAHKLLAYLHKLRREGFLPWARPDSKSQVTVEYKFDNGACVPVRVHTIVISCQHDPEFDLDVLRSEITEKVIKHVIPKKLMDDQTIFYLNPCGSFAIGGPQSDAGLTGRKIIVDTYGGWGAHGGGAFSGKDPTKVDRSAAYGARWVAKSLVKAGVCRRCLVQVSYAIGISHPLSITVMDYGTSPLTEAELLTIVNDNFDLRPGVIIKTLGLKRPIYKATAANGHFGHIAFPWEEVKELTIRDEFLKKLNAHIQNTFVYNIVTKVMGKNYNKRRNRPRDRRSSFTEDDNYYKKKSPRPDSSRYKSDNRLGRIEKRNRNHKKDTRSDRPHQYRERGGRRRHFATNSFESPVKRRKPSNKFDDFYRKNVRKPSPEGRFSRLVLPRSVSPAPQRNRVFIDTKIPFIPIVELSKEWTSESGNRTTVYDINDFHAEFSRTTDVDSNIVDGYNYEKKNLENYLRKINATKINSGKENICKRNNHQLPLACNSEQSTLPGGNDDVPNSTYSGFLPYSKGSSGTSEMRKASNAIARAYRYDRCPASYPVSYKHTLEYKNERSSHLVNGLVDDVAYDPITKSTLTKNIMFRSFEHVNDPVDSHDSCIFSFKSYNILSQTAAMNHPEMYTHLTVTKDDGCVEVDGVLSEQDRYKKLLSELTTFRTDIMCLQECDKLFYDNMLNPEMEKFGYKGEFLLKSFPESPDGCATFYSNKFKLVNKNDVRYLEYTAGHDTKPQVAQILEFEINSDDTKSPEDRTRLFVANTHIIYNPKRGDIKLSQVACLLANLQDMLKKCKNPYAYIMCGDFNMQPYSRMYNFIVDGECKTIFDKLTFSGQIPPKSGGLSKNLTNNRLIRGSLFDHSCTLVDKNGGDYYSSYTHRLSFASVYKHYTGKQKKPEISTYHTCDASNPDYIFYGVSMREVYRSAVLINETTKLSLLKRLSLPTDCEIAQNLGPMPNSLTGSDHLPLIAHFQMR</sequence>
<comment type="similarity">
    <text evidence="2 12">Belongs to the AdoMet synthase family.</text>
</comment>
<evidence type="ECO:0000256" key="13">
    <source>
        <dbReference type="SAM" id="MobiDB-lite"/>
    </source>
</evidence>
<keyword evidence="7 11" id="KW-0067">ATP-binding</keyword>
<dbReference type="InterPro" id="IPR022631">
    <property type="entry name" value="ADOMET_SYNTHASE_CS"/>
</dbReference>
<dbReference type="Proteomes" id="UP000035681">
    <property type="component" value="Unplaced"/>
</dbReference>
<evidence type="ECO:0000256" key="10">
    <source>
        <dbReference type="ARBA" id="ARBA00048344"/>
    </source>
</evidence>
<dbReference type="FunFam" id="3.30.300.10:FF:000004">
    <property type="entry name" value="S-adenosylmethionine synthase"/>
    <property type="match status" value="1"/>
</dbReference>
<dbReference type="WBParaSite" id="TCONS_00003819.p1">
    <property type="protein sequence ID" value="TCONS_00003819.p1"/>
    <property type="gene ID" value="XLOC_000416"/>
</dbReference>
<evidence type="ECO:0000256" key="11">
    <source>
        <dbReference type="RuleBase" id="RU000541"/>
    </source>
</evidence>
<keyword evidence="9 11" id="KW-0630">Potassium</keyword>
<comment type="function">
    <text evidence="11">Catalyzes the formation of S-adenosylmethionine from methionine and ATP.</text>
</comment>
<protein>
    <recommendedName>
        <fullName evidence="11">S-adenosylmethionine synthase</fullName>
        <ecNumber evidence="11">2.5.1.6</ecNumber>
    </recommendedName>
</protein>
<comment type="catalytic activity">
    <reaction evidence="10 11">
        <text>L-methionine + ATP + H2O = S-adenosyl-L-methionine + phosphate + diphosphate</text>
        <dbReference type="Rhea" id="RHEA:21080"/>
        <dbReference type="ChEBI" id="CHEBI:15377"/>
        <dbReference type="ChEBI" id="CHEBI:30616"/>
        <dbReference type="ChEBI" id="CHEBI:33019"/>
        <dbReference type="ChEBI" id="CHEBI:43474"/>
        <dbReference type="ChEBI" id="CHEBI:57844"/>
        <dbReference type="ChEBI" id="CHEBI:59789"/>
        <dbReference type="EC" id="2.5.1.6"/>
    </reaction>
</comment>
<keyword evidence="8 11" id="KW-0460">Magnesium</keyword>
<evidence type="ECO:0000259" key="15">
    <source>
        <dbReference type="Pfam" id="PF02772"/>
    </source>
</evidence>